<feature type="chain" id="PRO_5023031039" evidence="1">
    <location>
        <begin position="31"/>
        <end position="267"/>
    </location>
</feature>
<keyword evidence="1" id="KW-0732">Signal</keyword>
<organism evidence="2 3">
    <name type="scientific">Puccinia graminis f. sp. tritici</name>
    <dbReference type="NCBI Taxonomy" id="56615"/>
    <lineage>
        <taxon>Eukaryota</taxon>
        <taxon>Fungi</taxon>
        <taxon>Dikarya</taxon>
        <taxon>Basidiomycota</taxon>
        <taxon>Pucciniomycotina</taxon>
        <taxon>Pucciniomycetes</taxon>
        <taxon>Pucciniales</taxon>
        <taxon>Pucciniaceae</taxon>
        <taxon>Puccinia</taxon>
    </lineage>
</organism>
<accession>A0A5B0QT05</accession>
<reference evidence="2 3" key="1">
    <citation type="submission" date="2019-05" db="EMBL/GenBank/DDBJ databases">
        <title>Emergence of the Ug99 lineage of the wheat stem rust pathogen through somatic hybridization.</title>
        <authorList>
            <person name="Li F."/>
            <person name="Upadhyaya N.M."/>
            <person name="Sperschneider J."/>
            <person name="Matny O."/>
            <person name="Nguyen-Phuc H."/>
            <person name="Mago R."/>
            <person name="Raley C."/>
            <person name="Miller M.E."/>
            <person name="Silverstein K.A.T."/>
            <person name="Henningsen E."/>
            <person name="Hirsch C.D."/>
            <person name="Visser B."/>
            <person name="Pretorius Z.A."/>
            <person name="Steffenson B.J."/>
            <person name="Schwessinger B."/>
            <person name="Dodds P.N."/>
            <person name="Figueroa M."/>
        </authorList>
    </citation>
    <scope>NUCLEOTIDE SEQUENCE [LARGE SCALE GENOMIC DNA]</scope>
    <source>
        <strain evidence="2">21-0</strain>
    </source>
</reference>
<evidence type="ECO:0000313" key="2">
    <source>
        <dbReference type="EMBL" id="KAA1116398.1"/>
    </source>
</evidence>
<comment type="caution">
    <text evidence="2">The sequence shown here is derived from an EMBL/GenBank/DDBJ whole genome shotgun (WGS) entry which is preliminary data.</text>
</comment>
<gene>
    <name evidence="2" type="ORF">PGT21_012792</name>
</gene>
<evidence type="ECO:0000256" key="1">
    <source>
        <dbReference type="SAM" id="SignalP"/>
    </source>
</evidence>
<proteinExistence type="predicted"/>
<protein>
    <submittedName>
        <fullName evidence="2">Uncharacterized protein</fullName>
    </submittedName>
</protein>
<dbReference type="Proteomes" id="UP000324748">
    <property type="component" value="Unassembled WGS sequence"/>
</dbReference>
<keyword evidence="3" id="KW-1185">Reference proteome</keyword>
<name>A0A5B0QT05_PUCGR</name>
<dbReference type="EMBL" id="VSWC01000003">
    <property type="protein sequence ID" value="KAA1116398.1"/>
    <property type="molecule type" value="Genomic_DNA"/>
</dbReference>
<dbReference type="AlphaFoldDB" id="A0A5B0QT05"/>
<evidence type="ECO:0000313" key="3">
    <source>
        <dbReference type="Proteomes" id="UP000324748"/>
    </source>
</evidence>
<sequence length="267" mass="28865">MLLIMFTSSHHLTLAMSLLAGAWSARTTLAVTCHRDQLVDMKQCAQALASIVYDKPENTLDRVSTKFSKLSGNCTITVVNYNKEVVTKQQIEAAYKSISGQCSPNSGSAPLFNTVLLETQNYVPNTGFYLPHPLTCGLDGNRPLTVDKDCQDAYNSIPVDRQGRLLGDKGQPAPSTVKTSKTCTVAIFTTDESPLIAKKTEIDRVVSKSIKECKGKVRGSRRLLEHLKSLNTKNLIKQSGLTVLAQGGSGNNGLTMVTVKSSQPFGG</sequence>
<feature type="signal peptide" evidence="1">
    <location>
        <begin position="1"/>
        <end position="30"/>
    </location>
</feature>